<dbReference type="Proteomes" id="UP000522333">
    <property type="component" value="Unassembled WGS sequence"/>
</dbReference>
<keyword evidence="3 7" id="KW-0547">Nucleotide-binding</keyword>
<dbReference type="AlphaFoldDB" id="A0A848CBE0"/>
<dbReference type="PRINTS" id="PR00987">
    <property type="entry name" value="TRNASYNTHGLU"/>
</dbReference>
<dbReference type="InterPro" id="IPR000924">
    <property type="entry name" value="Glu/Gln-tRNA-synth"/>
</dbReference>
<dbReference type="GO" id="GO:0005829">
    <property type="term" value="C:cytosol"/>
    <property type="evidence" value="ECO:0007669"/>
    <property type="project" value="TreeGrafter"/>
</dbReference>
<keyword evidence="5 7" id="KW-0067">ATP-binding</keyword>
<feature type="binding site" evidence="7">
    <location>
        <position position="134"/>
    </location>
    <ligand>
        <name>Zn(2+)</name>
        <dbReference type="ChEBI" id="CHEBI:29105"/>
    </ligand>
</feature>
<comment type="function">
    <text evidence="7">Catalyzes the tRNA-independent activation of glutamate in presence of ATP and the subsequent transfer of glutamate onto a tRNA(Asp). Glutamate is transferred on the 2-amino-5-(4,5-dihydroxy-2-cyclopenten-1-yl) moiety of the queuosine in the wobble position of the QUC anticodon.</text>
</comment>
<dbReference type="EMBL" id="JABAFY010000001">
    <property type="protein sequence ID" value="NME50954.1"/>
    <property type="molecule type" value="Genomic_DNA"/>
</dbReference>
<proteinExistence type="inferred from homology"/>
<feature type="binding site" evidence="7">
    <location>
        <position position="220"/>
    </location>
    <ligand>
        <name>L-glutamate</name>
        <dbReference type="ChEBI" id="CHEBI:29985"/>
    </ligand>
</feature>
<dbReference type="EC" id="6.1.1.-" evidence="7"/>
<dbReference type="GO" id="GO:0008270">
    <property type="term" value="F:zinc ion binding"/>
    <property type="evidence" value="ECO:0007669"/>
    <property type="project" value="UniProtKB-UniRule"/>
</dbReference>
<dbReference type="PANTHER" id="PTHR43311">
    <property type="entry name" value="GLUTAMATE--TRNA LIGASE"/>
    <property type="match status" value="1"/>
</dbReference>
<dbReference type="NCBIfam" id="TIGR03838">
    <property type="entry name" value="queuosine_YadB"/>
    <property type="match status" value="1"/>
</dbReference>
<dbReference type="GO" id="GO:0006424">
    <property type="term" value="P:glutamyl-tRNA aminoacylation"/>
    <property type="evidence" value="ECO:0007669"/>
    <property type="project" value="InterPro"/>
</dbReference>
<feature type="short sequence motif" description="'KMSKS' region" evidence="7">
    <location>
        <begin position="276"/>
        <end position="280"/>
    </location>
</feature>
<feature type="short sequence motif" description="'HIGH' region" evidence="7">
    <location>
        <begin position="23"/>
        <end position="33"/>
    </location>
</feature>
<dbReference type="InterPro" id="IPR014729">
    <property type="entry name" value="Rossmann-like_a/b/a_fold"/>
</dbReference>
<feature type="binding site" evidence="7">
    <location>
        <begin position="20"/>
        <end position="24"/>
    </location>
    <ligand>
        <name>L-glutamate</name>
        <dbReference type="ChEBI" id="CHEBI:29985"/>
    </ligand>
</feature>
<evidence type="ECO:0000256" key="4">
    <source>
        <dbReference type="ARBA" id="ARBA00022833"/>
    </source>
</evidence>
<evidence type="ECO:0000256" key="3">
    <source>
        <dbReference type="ARBA" id="ARBA00022741"/>
    </source>
</evidence>
<gene>
    <name evidence="7" type="primary">gluQ</name>
    <name evidence="10" type="ORF">HF854_00085</name>
</gene>
<dbReference type="HAMAP" id="MF_01428">
    <property type="entry name" value="Glu_Q_tRNA_synth"/>
    <property type="match status" value="1"/>
</dbReference>
<accession>A0A848CBE0</accession>
<comment type="caution">
    <text evidence="10">The sequence shown here is derived from an EMBL/GenBank/DDBJ whole genome shotgun (WGS) entry which is preliminary data.</text>
</comment>
<dbReference type="InterPro" id="IPR001412">
    <property type="entry name" value="aa-tRNA-synth_I_CS"/>
</dbReference>
<evidence type="ECO:0000313" key="10">
    <source>
        <dbReference type="EMBL" id="NME50954.1"/>
    </source>
</evidence>
<evidence type="ECO:0000256" key="1">
    <source>
        <dbReference type="ARBA" id="ARBA00022598"/>
    </source>
</evidence>
<dbReference type="PROSITE" id="PS00178">
    <property type="entry name" value="AA_TRNA_LIGASE_I"/>
    <property type="match status" value="1"/>
</dbReference>
<feature type="binding site" evidence="7">
    <location>
        <position position="155"/>
    </location>
    <ligand>
        <name>Zn(2+)</name>
        <dbReference type="ChEBI" id="CHEBI:29105"/>
    </ligand>
</feature>
<evidence type="ECO:0000313" key="11">
    <source>
        <dbReference type="Proteomes" id="UP000522333"/>
    </source>
</evidence>
<dbReference type="InterPro" id="IPR022380">
    <property type="entry name" value="Glu-Q_tRNA(Asp)_Synthase"/>
</dbReference>
<organism evidence="10 11">
    <name type="scientific">Desulfovibrio piger</name>
    <dbReference type="NCBI Taxonomy" id="901"/>
    <lineage>
        <taxon>Bacteria</taxon>
        <taxon>Pseudomonadati</taxon>
        <taxon>Thermodesulfobacteriota</taxon>
        <taxon>Desulfovibrionia</taxon>
        <taxon>Desulfovibrionales</taxon>
        <taxon>Desulfovibrionaceae</taxon>
        <taxon>Desulfovibrio</taxon>
    </lineage>
</organism>
<evidence type="ECO:0000256" key="2">
    <source>
        <dbReference type="ARBA" id="ARBA00022723"/>
    </source>
</evidence>
<sequence length="354" mass="39326">MQAYRYHPAPSASSRPVRGRLAPSPTGYMHLGNAWAFLLAWLAVRSAGGTLVLRMEDIDPQRSRPEYARALVEDLRWLGLDWDEGPAVDGIIPDEGDMAEQGPCGPYFQSARAALYDATLDAMDRAGLVYPCYCTRKELRQLAGAPHVDDAGAPYPGTCRHLSPEERRQREAQGRRACLRLRCPEGRFHFQDGLLGEQSFTLEDCGGDFALRRSDGVVAYQLAVALDDALMGITQVVRGRDILTSTPRQLALLRLWGFEPPAYAHIPLLLDGQGERLAKRHQSLGVRELRRQGVTAAEIVGVLARLAGLRPDMRPLAAAELLADFRLERLPRQDVCLRDLPCVPDWLRPLCLLC</sequence>
<dbReference type="Pfam" id="PF00749">
    <property type="entry name" value="tRNA-synt_1c"/>
    <property type="match status" value="1"/>
</dbReference>
<name>A0A848CBE0_9BACT</name>
<dbReference type="NCBIfam" id="NF004315">
    <property type="entry name" value="PRK05710.1-4"/>
    <property type="match status" value="1"/>
</dbReference>
<reference evidence="10 11" key="1">
    <citation type="submission" date="2020-04" db="EMBL/GenBank/DDBJ databases">
        <authorList>
            <person name="Hitch T.C.A."/>
            <person name="Wylensek D."/>
            <person name="Clavel T."/>
        </authorList>
    </citation>
    <scope>NUCLEOTIDE SEQUENCE [LARGE SCALE GENOMIC DNA]</scope>
    <source>
        <strain evidence="10 11">PG-251-APC-1</strain>
    </source>
</reference>
<dbReference type="InterPro" id="IPR020058">
    <property type="entry name" value="Glu/Gln-tRNA-synth_Ib_cat-dom"/>
</dbReference>
<keyword evidence="2 7" id="KW-0479">Metal-binding</keyword>
<feature type="binding site" evidence="7">
    <location>
        <position position="56"/>
    </location>
    <ligand>
        <name>L-glutamate</name>
        <dbReference type="ChEBI" id="CHEBI:29985"/>
    </ligand>
</feature>
<feature type="binding site" evidence="7">
    <location>
        <position position="159"/>
    </location>
    <ligand>
        <name>Zn(2+)</name>
        <dbReference type="ChEBI" id="CHEBI:29105"/>
    </ligand>
</feature>
<feature type="binding site" evidence="7">
    <location>
        <position position="279"/>
    </location>
    <ligand>
        <name>ATP</name>
        <dbReference type="ChEBI" id="CHEBI:30616"/>
    </ligand>
</feature>
<evidence type="ECO:0000259" key="9">
    <source>
        <dbReference type="Pfam" id="PF00749"/>
    </source>
</evidence>
<keyword evidence="4 7" id="KW-0862">Zinc</keyword>
<evidence type="ECO:0000256" key="8">
    <source>
        <dbReference type="RuleBase" id="RU363037"/>
    </source>
</evidence>
<feature type="binding site" evidence="7">
    <location>
        <position position="238"/>
    </location>
    <ligand>
        <name>L-glutamate</name>
        <dbReference type="ChEBI" id="CHEBI:29985"/>
    </ligand>
</feature>
<dbReference type="InterPro" id="IPR049940">
    <property type="entry name" value="GluQ/Sye"/>
</dbReference>
<dbReference type="GO" id="GO:0005524">
    <property type="term" value="F:ATP binding"/>
    <property type="evidence" value="ECO:0007669"/>
    <property type="project" value="UniProtKB-KW"/>
</dbReference>
<comment type="similarity">
    <text evidence="7">Belongs to the class-I aminoacyl-tRNA synthetase family. GluQ subfamily.</text>
</comment>
<keyword evidence="8" id="KW-0648">Protein biosynthesis</keyword>
<evidence type="ECO:0000256" key="5">
    <source>
        <dbReference type="ARBA" id="ARBA00022840"/>
    </source>
</evidence>
<evidence type="ECO:0000256" key="6">
    <source>
        <dbReference type="ARBA" id="ARBA00023146"/>
    </source>
</evidence>
<keyword evidence="1 7" id="KW-0436">Ligase</keyword>
<feature type="domain" description="Glutamyl/glutaminyl-tRNA synthetase class Ib catalytic" evidence="9">
    <location>
        <begin position="17"/>
        <end position="306"/>
    </location>
</feature>
<dbReference type="GO" id="GO:0004818">
    <property type="term" value="F:glutamate-tRNA ligase activity"/>
    <property type="evidence" value="ECO:0007669"/>
    <property type="project" value="TreeGrafter"/>
</dbReference>
<dbReference type="GO" id="GO:0006400">
    <property type="term" value="P:tRNA modification"/>
    <property type="evidence" value="ECO:0007669"/>
    <property type="project" value="InterPro"/>
</dbReference>
<dbReference type="SUPFAM" id="SSF52374">
    <property type="entry name" value="Nucleotidylyl transferase"/>
    <property type="match status" value="1"/>
</dbReference>
<feature type="binding site" evidence="7">
    <location>
        <position position="132"/>
    </location>
    <ligand>
        <name>Zn(2+)</name>
        <dbReference type="ChEBI" id="CHEBI:29105"/>
    </ligand>
</feature>
<keyword evidence="6 7" id="KW-0030">Aminoacyl-tRNA synthetase</keyword>
<comment type="cofactor">
    <cofactor evidence="7">
        <name>Zn(2+)</name>
        <dbReference type="ChEBI" id="CHEBI:29105"/>
    </cofactor>
    <text evidence="7">Binds 1 zinc ion per subunit.</text>
</comment>
<dbReference type="Gene3D" id="3.40.50.620">
    <property type="entry name" value="HUPs"/>
    <property type="match status" value="1"/>
</dbReference>
<protein>
    <recommendedName>
        <fullName evidence="7">Glutamyl-Q tRNA(Asp) synthetase</fullName>
        <shortName evidence="7">Glu-Q-RSs</shortName>
        <ecNumber evidence="7">6.1.1.-</ecNumber>
    </recommendedName>
</protein>
<dbReference type="PANTHER" id="PTHR43311:SF1">
    <property type="entry name" value="GLUTAMYL-Q TRNA(ASP) SYNTHETASE"/>
    <property type="match status" value="1"/>
</dbReference>
<evidence type="ECO:0000256" key="7">
    <source>
        <dbReference type="HAMAP-Rule" id="MF_01428"/>
    </source>
</evidence>